<dbReference type="Gene3D" id="4.10.240.10">
    <property type="entry name" value="Zn(2)-C6 fungal-type DNA-binding domain"/>
    <property type="match status" value="1"/>
</dbReference>
<feature type="domain" description="Zn(2)-C6 fungal-type" evidence="7">
    <location>
        <begin position="17"/>
        <end position="46"/>
    </location>
</feature>
<accession>C5DD90</accession>
<reference evidence="8 9" key="1">
    <citation type="journal article" date="2009" name="Genome Res.">
        <title>Comparative genomics of protoploid Saccharomycetaceae.</title>
        <authorList>
            <consortium name="The Genolevures Consortium"/>
            <person name="Souciet J.-L."/>
            <person name="Dujon B."/>
            <person name="Gaillardin C."/>
            <person name="Johnston M."/>
            <person name="Baret P.V."/>
            <person name="Cliften P."/>
            <person name="Sherman D.J."/>
            <person name="Weissenbach J."/>
            <person name="Westhof E."/>
            <person name="Wincker P."/>
            <person name="Jubin C."/>
            <person name="Poulain J."/>
            <person name="Barbe V."/>
            <person name="Segurens B."/>
            <person name="Artiguenave F."/>
            <person name="Anthouard V."/>
            <person name="Vacherie B."/>
            <person name="Val M.-E."/>
            <person name="Fulton R.S."/>
            <person name="Minx P."/>
            <person name="Wilson R."/>
            <person name="Durrens P."/>
            <person name="Jean G."/>
            <person name="Marck C."/>
            <person name="Martin T."/>
            <person name="Nikolski M."/>
            <person name="Rolland T."/>
            <person name="Seret M.-L."/>
            <person name="Casaregola S."/>
            <person name="Despons L."/>
            <person name="Fairhead C."/>
            <person name="Fischer G."/>
            <person name="Lafontaine I."/>
            <person name="Leh V."/>
            <person name="Lemaire M."/>
            <person name="de Montigny J."/>
            <person name="Neuveglise C."/>
            <person name="Thierry A."/>
            <person name="Blanc-Lenfle I."/>
            <person name="Bleykasten C."/>
            <person name="Diffels J."/>
            <person name="Fritsch E."/>
            <person name="Frangeul L."/>
            <person name="Goeffon A."/>
            <person name="Jauniaux N."/>
            <person name="Kachouri-Lafond R."/>
            <person name="Payen C."/>
            <person name="Potier S."/>
            <person name="Pribylova L."/>
            <person name="Ozanne C."/>
            <person name="Richard G.-F."/>
            <person name="Sacerdot C."/>
            <person name="Straub M.-L."/>
            <person name="Talla E."/>
        </authorList>
    </citation>
    <scope>NUCLEOTIDE SEQUENCE [LARGE SCALE GENOMIC DNA]</scope>
    <source>
        <strain evidence="9">ATCC 56472 / CBS 6340 / NRRL Y-8284</strain>
    </source>
</reference>
<evidence type="ECO:0000256" key="1">
    <source>
        <dbReference type="ARBA" id="ARBA00004123"/>
    </source>
</evidence>
<protein>
    <submittedName>
        <fullName evidence="8">KLTH0B09262p</fullName>
    </submittedName>
</protein>
<dbReference type="GO" id="GO:0000981">
    <property type="term" value="F:DNA-binding transcription factor activity, RNA polymerase II-specific"/>
    <property type="evidence" value="ECO:0007669"/>
    <property type="project" value="InterPro"/>
</dbReference>
<dbReference type="CDD" id="cd00067">
    <property type="entry name" value="GAL4"/>
    <property type="match status" value="1"/>
</dbReference>
<evidence type="ECO:0000256" key="5">
    <source>
        <dbReference type="ARBA" id="ARBA00023242"/>
    </source>
</evidence>
<evidence type="ECO:0000256" key="6">
    <source>
        <dbReference type="SAM" id="MobiDB-lite"/>
    </source>
</evidence>
<dbReference type="AlphaFoldDB" id="C5DD90"/>
<dbReference type="Proteomes" id="UP000002036">
    <property type="component" value="Chromosome B"/>
</dbReference>
<comment type="subcellular location">
    <subcellularLocation>
        <location evidence="1">Nucleus</location>
    </subcellularLocation>
</comment>
<keyword evidence="5" id="KW-0539">Nucleus</keyword>
<dbReference type="RefSeq" id="XP_002552189.1">
    <property type="nucleotide sequence ID" value="XM_002552143.1"/>
</dbReference>
<dbReference type="PANTHER" id="PTHR46910">
    <property type="entry name" value="TRANSCRIPTION FACTOR PDR1"/>
    <property type="match status" value="1"/>
</dbReference>
<dbReference type="FunCoup" id="C5DD90">
    <property type="interactions" value="221"/>
</dbReference>
<dbReference type="GO" id="GO:0008270">
    <property type="term" value="F:zinc ion binding"/>
    <property type="evidence" value="ECO:0007669"/>
    <property type="project" value="InterPro"/>
</dbReference>
<dbReference type="eggNOG" id="ENOG502RYRF">
    <property type="taxonomic scope" value="Eukaryota"/>
</dbReference>
<dbReference type="Pfam" id="PF04082">
    <property type="entry name" value="Fungal_trans"/>
    <property type="match status" value="1"/>
</dbReference>
<keyword evidence="9" id="KW-1185">Reference proteome</keyword>
<evidence type="ECO:0000259" key="7">
    <source>
        <dbReference type="PROSITE" id="PS50048"/>
    </source>
</evidence>
<dbReference type="GO" id="GO:0006351">
    <property type="term" value="P:DNA-templated transcription"/>
    <property type="evidence" value="ECO:0007669"/>
    <property type="project" value="InterPro"/>
</dbReference>
<dbReference type="PANTHER" id="PTHR46910:SF3">
    <property type="entry name" value="HALOTOLERANCE PROTEIN 9-RELATED"/>
    <property type="match status" value="1"/>
</dbReference>
<feature type="region of interest" description="Disordered" evidence="6">
    <location>
        <begin position="734"/>
        <end position="774"/>
    </location>
</feature>
<keyword evidence="3" id="KW-0862">Zinc</keyword>
<dbReference type="OrthoDB" id="5600212at2759"/>
<dbReference type="PROSITE" id="PS00463">
    <property type="entry name" value="ZN2_CY6_FUNGAL_1"/>
    <property type="match status" value="1"/>
</dbReference>
<dbReference type="InterPro" id="IPR036864">
    <property type="entry name" value="Zn2-C6_fun-type_DNA-bd_sf"/>
</dbReference>
<dbReference type="Pfam" id="PF00172">
    <property type="entry name" value="Zn_clus"/>
    <property type="match status" value="1"/>
</dbReference>
<name>C5DD90_LACTC</name>
<evidence type="ECO:0000313" key="9">
    <source>
        <dbReference type="Proteomes" id="UP000002036"/>
    </source>
</evidence>
<dbReference type="OMA" id="GLNRWEY"/>
<organism evidence="8 9">
    <name type="scientific">Lachancea thermotolerans (strain ATCC 56472 / CBS 6340 / NRRL Y-8284)</name>
    <name type="common">Yeast</name>
    <name type="synonym">Kluyveromyces thermotolerans</name>
    <dbReference type="NCBI Taxonomy" id="559295"/>
    <lineage>
        <taxon>Eukaryota</taxon>
        <taxon>Fungi</taxon>
        <taxon>Dikarya</taxon>
        <taxon>Ascomycota</taxon>
        <taxon>Saccharomycotina</taxon>
        <taxon>Saccharomycetes</taxon>
        <taxon>Saccharomycetales</taxon>
        <taxon>Saccharomycetaceae</taxon>
        <taxon>Lachancea</taxon>
    </lineage>
</organism>
<sequence length="820" mass="90701">MKVSKDTKKPAERAARACLNCRRRKVKCSGQSPCANCRNYNCACTYAVSEAQPQQEHCFNHPRDVTRMIGRMEKSLESLDELLHNNSESCAVLSEMSAKIEHLKSLLDTGINAKWVTAYRGEKSLEYEITYRNHSLFRRYQPSISNLKSASGTTYELYSPIMSLSVKGVSSVMHKLLSYADNEAARETFYLFLKSFDAANTFYLTSAAFWSMPLSTNLNQFSSAPARGTTPLRLLVSQIPAELWPSPEAREKVDLTNATQACCELVRVLEKHYRINGDLPFGDGNLHSFVQFVGMDQLITTACAELLTRSTLSEFLSIEYADALLSFLECKTALETSDRLCKIAAIAVRMLIDLGLDRWEYYVSVDEHTANRRRKLWWRAYWWDRLLSCYSGRAPKVNDAHVTCLFPREVMALGIDDSMDHTTILENIPKSGTDLEAVMLAAYLAAGRHTSYMFTNVLHARRFTHYKLHSDVGVAASDLIEELNVEVDGILRFQARLDAQIGPYREALTAHPIYQPVLPHLACVSLCLLLAVENLIRRVREAVATARPLPAAKSLARCRNQTLDSARALLVDVAHCKTLRQFLADKLASTVAFLVAVDHFIHGEPNAVDPALLALICSFAHQLTRFSVTHKSEGDEGAHTELRYPSSILLVLARICLQIHNARHSPSGADTLSSALAEVLPAITVPEVRATVAELLTVTSRIWRPVLSCKDVSAYHGAILRHLDSGDPAVAETARSAGSSFTRTDSVDQHADANRGGSAMGTAAAADVDDGPTDRGHVYQSTAFDAQLLELEALLDFSRLPDLASVLCDYAGNSEAPADL</sequence>
<dbReference type="KEGG" id="lth:KLTH0B09262g"/>
<evidence type="ECO:0000256" key="4">
    <source>
        <dbReference type="ARBA" id="ARBA00023125"/>
    </source>
</evidence>
<dbReference type="CDD" id="cd12148">
    <property type="entry name" value="fungal_TF_MHR"/>
    <property type="match status" value="1"/>
</dbReference>
<keyword evidence="2" id="KW-0479">Metal-binding</keyword>
<dbReference type="GO" id="GO:0005634">
    <property type="term" value="C:nucleus"/>
    <property type="evidence" value="ECO:0007669"/>
    <property type="project" value="UniProtKB-SubCell"/>
</dbReference>
<dbReference type="InParanoid" id="C5DD90"/>
<proteinExistence type="predicted"/>
<dbReference type="SUPFAM" id="SSF57701">
    <property type="entry name" value="Zn2/Cys6 DNA-binding domain"/>
    <property type="match status" value="1"/>
</dbReference>
<evidence type="ECO:0000256" key="3">
    <source>
        <dbReference type="ARBA" id="ARBA00022833"/>
    </source>
</evidence>
<dbReference type="GeneID" id="8291032"/>
<dbReference type="SMART" id="SM00066">
    <property type="entry name" value="GAL4"/>
    <property type="match status" value="1"/>
</dbReference>
<dbReference type="InterPro" id="IPR001138">
    <property type="entry name" value="Zn2Cys6_DnaBD"/>
</dbReference>
<dbReference type="SMART" id="SM00906">
    <property type="entry name" value="Fungal_trans"/>
    <property type="match status" value="1"/>
</dbReference>
<dbReference type="GO" id="GO:0045944">
    <property type="term" value="P:positive regulation of transcription by RNA polymerase II"/>
    <property type="evidence" value="ECO:0007669"/>
    <property type="project" value="UniProtKB-ARBA"/>
</dbReference>
<evidence type="ECO:0000256" key="2">
    <source>
        <dbReference type="ARBA" id="ARBA00022723"/>
    </source>
</evidence>
<dbReference type="InterPro" id="IPR050987">
    <property type="entry name" value="AtrR-like"/>
</dbReference>
<dbReference type="PROSITE" id="PS50048">
    <property type="entry name" value="ZN2_CY6_FUNGAL_2"/>
    <property type="match status" value="1"/>
</dbReference>
<gene>
    <name evidence="8" type="ordered locus">KLTH0B09262g</name>
</gene>
<dbReference type="GO" id="GO:0003677">
    <property type="term" value="F:DNA binding"/>
    <property type="evidence" value="ECO:0007669"/>
    <property type="project" value="UniProtKB-KW"/>
</dbReference>
<dbReference type="EMBL" id="CU928166">
    <property type="protein sequence ID" value="CAR21751.1"/>
    <property type="molecule type" value="Genomic_DNA"/>
</dbReference>
<dbReference type="InterPro" id="IPR007219">
    <property type="entry name" value="XnlR_reg_dom"/>
</dbReference>
<keyword evidence="4" id="KW-0238">DNA-binding</keyword>
<dbReference type="HOGENOM" id="CLU_023197_0_0_1"/>
<evidence type="ECO:0000313" key="8">
    <source>
        <dbReference type="EMBL" id="CAR21751.1"/>
    </source>
</evidence>